<gene>
    <name evidence="1" type="ORF">Tco_1043776</name>
</gene>
<proteinExistence type="predicted"/>
<evidence type="ECO:0000313" key="2">
    <source>
        <dbReference type="Proteomes" id="UP001151760"/>
    </source>
</evidence>
<evidence type="ECO:0000313" key="1">
    <source>
        <dbReference type="EMBL" id="GJT77051.1"/>
    </source>
</evidence>
<dbReference type="EMBL" id="BQNB010018678">
    <property type="protein sequence ID" value="GJT77051.1"/>
    <property type="molecule type" value="Genomic_DNA"/>
</dbReference>
<name>A0ABQ5GP92_9ASTR</name>
<sequence length="332" mass="38056">MRSLRLPSSRSKSITISMPLGHLMRQHCPRWSLLVVGFMIRKATTIGMARYIWFLVIHSFLVDQNVPGLSHPESCRSRKPKISRMFDVRENLINQVTEIGYLIVRAVGTKPCCTIVFKVKEHSIQFAEMSRKPKISRMFDVRENLINQVTEIGYLIVVHIVQKNQARRATTSVIKGLLQKTQEPNCIPEMLKQLEPEPKANIDEYSVDIEKPECLLKDPDGRKVLNVGTQVKVKVSPGVGVGESEQEEIFKDMDDGSYTHNYRRTSRFCCANELPAPMAPSAAQANVAARFNMYFFCCCLVNSMIGGVRERCLMKCRRDWFRLYVYWSDDVV</sequence>
<dbReference type="Proteomes" id="UP001151760">
    <property type="component" value="Unassembled WGS sequence"/>
</dbReference>
<reference evidence="1" key="1">
    <citation type="journal article" date="2022" name="Int. J. Mol. Sci.">
        <title>Draft Genome of Tanacetum Coccineum: Genomic Comparison of Closely Related Tanacetum-Family Plants.</title>
        <authorList>
            <person name="Yamashiro T."/>
            <person name="Shiraishi A."/>
            <person name="Nakayama K."/>
            <person name="Satake H."/>
        </authorList>
    </citation>
    <scope>NUCLEOTIDE SEQUENCE</scope>
</reference>
<organism evidence="1 2">
    <name type="scientific">Tanacetum coccineum</name>
    <dbReference type="NCBI Taxonomy" id="301880"/>
    <lineage>
        <taxon>Eukaryota</taxon>
        <taxon>Viridiplantae</taxon>
        <taxon>Streptophyta</taxon>
        <taxon>Embryophyta</taxon>
        <taxon>Tracheophyta</taxon>
        <taxon>Spermatophyta</taxon>
        <taxon>Magnoliopsida</taxon>
        <taxon>eudicotyledons</taxon>
        <taxon>Gunneridae</taxon>
        <taxon>Pentapetalae</taxon>
        <taxon>asterids</taxon>
        <taxon>campanulids</taxon>
        <taxon>Asterales</taxon>
        <taxon>Asteraceae</taxon>
        <taxon>Asteroideae</taxon>
        <taxon>Anthemideae</taxon>
        <taxon>Anthemidinae</taxon>
        <taxon>Tanacetum</taxon>
    </lineage>
</organism>
<keyword evidence="2" id="KW-1185">Reference proteome</keyword>
<reference evidence="1" key="2">
    <citation type="submission" date="2022-01" db="EMBL/GenBank/DDBJ databases">
        <authorList>
            <person name="Yamashiro T."/>
            <person name="Shiraishi A."/>
            <person name="Satake H."/>
            <person name="Nakayama K."/>
        </authorList>
    </citation>
    <scope>NUCLEOTIDE SEQUENCE</scope>
</reference>
<protein>
    <submittedName>
        <fullName evidence="1">Uncharacterized protein</fullName>
    </submittedName>
</protein>
<accession>A0ABQ5GP92</accession>
<comment type="caution">
    <text evidence="1">The sequence shown here is derived from an EMBL/GenBank/DDBJ whole genome shotgun (WGS) entry which is preliminary data.</text>
</comment>